<dbReference type="EMBL" id="CP158271">
    <property type="protein sequence ID" value="XDJ92362.1"/>
    <property type="molecule type" value="Genomic_DNA"/>
</dbReference>
<sequence length="254" mass="28946">MRLSDRLAKQLLDLIDEQGLKPGDRLPAERRLAEDLGASRPSIREAIRQLSSQGLLRSRQGGGTYVQAAESVEDDWPERRLMRPLDALVSDDPEYRYDVLEARHALEGGTAWHAALRATDQDRQAIRRRFEDIVRFQGRDDPDLSAQADARFHLAIAEASHNAVLLQMMRGVFELLRSTVTENRQRMYLIRDTQDQLTAQHQALMEAILRGDAEAARTTVWRHLEFVHGSVRKLDEDEARCARASRLPPFSLTS</sequence>
<dbReference type="KEGG" id="cgin:ABRZ00_07080"/>
<dbReference type="EMBL" id="CP158254">
    <property type="protein sequence ID" value="XDJ47137.1"/>
    <property type="molecule type" value="Genomic_DNA"/>
</dbReference>
<dbReference type="Pfam" id="PF07729">
    <property type="entry name" value="FCD"/>
    <property type="match status" value="1"/>
</dbReference>
<proteinExistence type="predicted"/>
<evidence type="ECO:0000313" key="14">
    <source>
        <dbReference type="EMBL" id="XDJ77420.1"/>
    </source>
</evidence>
<dbReference type="EMBL" id="CP158269">
    <property type="protein sequence ID" value="XDJ87754.1"/>
    <property type="molecule type" value="Genomic_DNA"/>
</dbReference>
<evidence type="ECO:0000256" key="1">
    <source>
        <dbReference type="ARBA" id="ARBA00023015"/>
    </source>
</evidence>
<dbReference type="SUPFAM" id="SSF46785">
    <property type="entry name" value="Winged helix' DNA-binding domain"/>
    <property type="match status" value="1"/>
</dbReference>
<evidence type="ECO:0000313" key="12">
    <source>
        <dbReference type="EMBL" id="XDJ69169.1"/>
    </source>
</evidence>
<dbReference type="GO" id="GO:0003677">
    <property type="term" value="F:DNA binding"/>
    <property type="evidence" value="ECO:0007669"/>
    <property type="project" value="UniProtKB-KW"/>
</dbReference>
<dbReference type="SMART" id="SM00895">
    <property type="entry name" value="FCD"/>
    <property type="match status" value="1"/>
</dbReference>
<feature type="domain" description="HTH gntR-type" evidence="4">
    <location>
        <begin position="1"/>
        <end position="69"/>
    </location>
</feature>
<dbReference type="EMBL" id="CP158267">
    <property type="protein sequence ID" value="XDJ81167.1"/>
    <property type="molecule type" value="Genomic_DNA"/>
</dbReference>
<reference evidence="21" key="2">
    <citation type="journal article" date="2019" name="Int. J. Syst. Evol. Microbiol.">
        <title>The Global Catalogue of Microorganisms (GCM) 10K type strain sequencing project: providing services to taxonomists for standard genome sequencing and annotation.</title>
        <authorList>
            <consortium name="The Broad Institute Genomics Platform"/>
            <consortium name="The Broad Institute Genome Sequencing Center for Infectious Disease"/>
            <person name="Wu L."/>
            <person name="Ma J."/>
        </authorList>
    </citation>
    <scope>NUCLEOTIDE SEQUENCE [LARGE SCALE GENOMIC DNA]</scope>
    <source>
        <strain evidence="21">JCM 15515</strain>
    </source>
</reference>
<evidence type="ECO:0000313" key="16">
    <source>
        <dbReference type="EMBL" id="XDJ87754.1"/>
    </source>
</evidence>
<dbReference type="SUPFAM" id="SSF48008">
    <property type="entry name" value="GntR ligand-binding domain-like"/>
    <property type="match status" value="1"/>
</dbReference>
<dbReference type="Proteomes" id="UP001500573">
    <property type="component" value="Unassembled WGS sequence"/>
</dbReference>
<evidence type="ECO:0000313" key="10">
    <source>
        <dbReference type="EMBL" id="XDJ54360.1"/>
    </source>
</evidence>
<dbReference type="InterPro" id="IPR000524">
    <property type="entry name" value="Tscrpt_reg_HTH_GntR"/>
</dbReference>
<dbReference type="PANTHER" id="PTHR43537:SF18">
    <property type="entry name" value="L-LACTATE DEHYDROGENASE OPERON REGULATORY PROTEIN-RELATED"/>
    <property type="match status" value="1"/>
</dbReference>
<evidence type="ECO:0000313" key="20">
    <source>
        <dbReference type="EMBL" id="XDJ98716.1"/>
    </source>
</evidence>
<evidence type="ECO:0000256" key="2">
    <source>
        <dbReference type="ARBA" id="ARBA00023125"/>
    </source>
</evidence>
<evidence type="ECO:0000313" key="5">
    <source>
        <dbReference type="EMBL" id="GAA0776157.1"/>
    </source>
</evidence>
<dbReference type="EMBL" id="CP158270">
    <property type="protein sequence ID" value="XDJ91698.1"/>
    <property type="molecule type" value="Genomic_DNA"/>
</dbReference>
<dbReference type="PRINTS" id="PR00035">
    <property type="entry name" value="HTHGNTR"/>
</dbReference>
<evidence type="ECO:0000313" key="15">
    <source>
        <dbReference type="EMBL" id="XDJ81167.1"/>
    </source>
</evidence>
<evidence type="ECO:0000259" key="4">
    <source>
        <dbReference type="PROSITE" id="PS50949"/>
    </source>
</evidence>
<dbReference type="InterPro" id="IPR036388">
    <property type="entry name" value="WH-like_DNA-bd_sf"/>
</dbReference>
<dbReference type="SMART" id="SM00345">
    <property type="entry name" value="HTH_GNTR"/>
    <property type="match status" value="1"/>
</dbReference>
<dbReference type="InterPro" id="IPR008920">
    <property type="entry name" value="TF_FadR/GntR_C"/>
</dbReference>
<dbReference type="EMBL" id="BAAAEX010000006">
    <property type="protein sequence ID" value="GAA0776157.1"/>
    <property type="molecule type" value="Genomic_DNA"/>
</dbReference>
<reference evidence="11" key="4">
    <citation type="submission" date="2024-05" db="EMBL/GenBank/DDBJ databases">
        <authorList>
            <person name="Luo Y.-C."/>
            <person name="Nicholds J."/>
            <person name="Mortimer T."/>
            <person name="Maboni G."/>
        </authorList>
    </citation>
    <scope>NUCLEOTIDE SEQUENCE</scope>
    <source>
        <strain evidence="19">124370</strain>
        <strain evidence="20">124566</strain>
        <strain evidence="18">124953</strain>
        <strain evidence="17">130308</strain>
        <strain evidence="16">130416</strain>
        <strain evidence="15">141555</strain>
        <strain evidence="14">143769</strain>
        <strain evidence="13">143936</strain>
        <strain evidence="12">144863</strain>
        <strain evidence="11">148131</strain>
        <strain evidence="10">150221</strain>
        <strain evidence="9">151108</strain>
        <strain evidence="8">151836</strain>
        <strain evidence="7">153271</strain>
        <strain evidence="6">153920</strain>
    </source>
</reference>
<reference evidence="5" key="1">
    <citation type="journal article" date="2014" name="Int. J. Syst. Evol. Microbiol.">
        <title>Complete genome of a new Firmicutes species belonging to the dominant human colonic microbiota ('Ruminococcus bicirculans') reveals two chromosomes and a selective capacity to utilize plant glucans.</title>
        <authorList>
            <consortium name="NISC Comparative Sequencing Program"/>
            <person name="Wegmann U."/>
            <person name="Louis P."/>
            <person name="Goesmann A."/>
            <person name="Henrissat B."/>
            <person name="Duncan S.H."/>
            <person name="Flint H.J."/>
        </authorList>
    </citation>
    <scope>NUCLEOTIDE SEQUENCE</scope>
    <source>
        <strain evidence="5">JCM 15515</strain>
    </source>
</reference>
<evidence type="ECO:0000313" key="18">
    <source>
        <dbReference type="EMBL" id="XDJ92362.1"/>
    </source>
</evidence>
<dbReference type="CDD" id="cd07377">
    <property type="entry name" value="WHTH_GntR"/>
    <property type="match status" value="1"/>
</dbReference>
<evidence type="ECO:0000313" key="19">
    <source>
        <dbReference type="EMBL" id="XDJ96068.1"/>
    </source>
</evidence>
<dbReference type="EMBL" id="CP158258">
    <property type="protein sequence ID" value="XDJ59604.1"/>
    <property type="molecule type" value="Genomic_DNA"/>
</dbReference>
<evidence type="ECO:0000313" key="9">
    <source>
        <dbReference type="EMBL" id="XDJ49545.1"/>
    </source>
</evidence>
<evidence type="ECO:0000313" key="7">
    <source>
        <dbReference type="EMBL" id="XDJ43857.1"/>
    </source>
</evidence>
<protein>
    <submittedName>
        <fullName evidence="11">Transcriptional regulator LldR</fullName>
    </submittedName>
</protein>
<dbReference type="EMBL" id="CP158262">
    <property type="protein sequence ID" value="XDJ69169.1"/>
    <property type="molecule type" value="Genomic_DNA"/>
</dbReference>
<dbReference type="EMBL" id="CP158257">
    <property type="protein sequence ID" value="XDJ54360.1"/>
    <property type="molecule type" value="Genomic_DNA"/>
</dbReference>
<organism evidence="11">
    <name type="scientific">Castellaniella ginsengisoli</name>
    <dbReference type="NCBI Taxonomy" id="546114"/>
    <lineage>
        <taxon>Bacteria</taxon>
        <taxon>Pseudomonadati</taxon>
        <taxon>Pseudomonadota</taxon>
        <taxon>Betaproteobacteria</taxon>
        <taxon>Burkholderiales</taxon>
        <taxon>Alcaligenaceae</taxon>
        <taxon>Castellaniella</taxon>
    </lineage>
</organism>
<keyword evidence="2" id="KW-0238">DNA-binding</keyword>
<dbReference type="GeneID" id="93067284"/>
<dbReference type="Pfam" id="PF00392">
    <property type="entry name" value="GntR"/>
    <property type="match status" value="1"/>
</dbReference>
<dbReference type="PANTHER" id="PTHR43537">
    <property type="entry name" value="TRANSCRIPTIONAL REGULATOR, GNTR FAMILY"/>
    <property type="match status" value="1"/>
</dbReference>
<dbReference type="GO" id="GO:0003700">
    <property type="term" value="F:DNA-binding transcription factor activity"/>
    <property type="evidence" value="ECO:0007669"/>
    <property type="project" value="InterPro"/>
</dbReference>
<evidence type="ECO:0000256" key="3">
    <source>
        <dbReference type="ARBA" id="ARBA00023163"/>
    </source>
</evidence>
<dbReference type="EMBL" id="CP158265">
    <property type="protein sequence ID" value="XDJ77420.1"/>
    <property type="molecule type" value="Genomic_DNA"/>
</dbReference>
<dbReference type="Gene3D" id="1.20.120.530">
    <property type="entry name" value="GntR ligand-binding domain-like"/>
    <property type="match status" value="1"/>
</dbReference>
<dbReference type="EMBL" id="CP158273">
    <property type="protein sequence ID" value="XDJ96068.1"/>
    <property type="molecule type" value="Genomic_DNA"/>
</dbReference>
<dbReference type="AlphaFoldDB" id="A0AB39E0T4"/>
<evidence type="ECO:0000313" key="17">
    <source>
        <dbReference type="EMBL" id="XDJ91698.1"/>
    </source>
</evidence>
<evidence type="ECO:0000313" key="11">
    <source>
        <dbReference type="EMBL" id="XDJ59604.1"/>
    </source>
</evidence>
<reference evidence="5" key="3">
    <citation type="submission" date="2023-12" db="EMBL/GenBank/DDBJ databases">
        <authorList>
            <person name="Sun Q."/>
            <person name="Inoue M."/>
        </authorList>
    </citation>
    <scope>NUCLEOTIDE SEQUENCE</scope>
    <source>
        <strain evidence="5">JCM 15515</strain>
    </source>
</reference>
<keyword evidence="3" id="KW-0804">Transcription</keyword>
<dbReference type="EMBL" id="CP158252">
    <property type="protein sequence ID" value="XDJ42043.1"/>
    <property type="molecule type" value="Genomic_DNA"/>
</dbReference>
<evidence type="ECO:0000313" key="13">
    <source>
        <dbReference type="EMBL" id="XDJ72154.1"/>
    </source>
</evidence>
<dbReference type="InterPro" id="IPR036390">
    <property type="entry name" value="WH_DNA-bd_sf"/>
</dbReference>
<gene>
    <name evidence="11" type="primary">lldR</name>
    <name evidence="11" type="ORF">ABRY90_06770</name>
    <name evidence="12" type="ORF">ABRY94_14120</name>
    <name evidence="18" type="ORF">ABRY95_07990</name>
    <name evidence="16" type="ORF">ABRY98_12570</name>
    <name evidence="6" type="ORF">ABRY99_00240</name>
    <name evidence="10" type="ORF">ABRZ00_07080</name>
    <name evidence="7" type="ORF">ABRZ02_09305</name>
    <name evidence="8" type="ORF">ABRZ04_12665</name>
    <name evidence="19" type="ORF">ABRZ05_13460</name>
    <name evidence="13" type="ORF">ABRZ06_01165</name>
    <name evidence="15" type="ORF">ABRZ07_06610</name>
    <name evidence="9" type="ORF">ABRZ09_09820</name>
    <name evidence="14" type="ORF">ABRZ10_00930</name>
    <name evidence="20" type="ORF">ABRZ11_13115</name>
    <name evidence="17" type="ORF">ABRZ12_05225</name>
    <name evidence="5" type="ORF">GCM10009108_10030</name>
</gene>
<dbReference type="EMBL" id="CP158253">
    <property type="protein sequence ID" value="XDJ43857.1"/>
    <property type="molecule type" value="Genomic_DNA"/>
</dbReference>
<dbReference type="EMBL" id="CP158255">
    <property type="protein sequence ID" value="XDJ49545.1"/>
    <property type="molecule type" value="Genomic_DNA"/>
</dbReference>
<dbReference type="RefSeq" id="WP_343836058.1">
    <property type="nucleotide sequence ID" value="NZ_BAAAEX010000006.1"/>
</dbReference>
<keyword evidence="1" id="KW-0805">Transcription regulation</keyword>
<dbReference type="PROSITE" id="PS50949">
    <property type="entry name" value="HTH_GNTR"/>
    <property type="match status" value="1"/>
</dbReference>
<name>A0AB39E0T4_9BURK</name>
<keyword evidence="21" id="KW-1185">Reference proteome</keyword>
<evidence type="ECO:0000313" key="8">
    <source>
        <dbReference type="EMBL" id="XDJ47137.1"/>
    </source>
</evidence>
<dbReference type="NCBIfam" id="NF007741">
    <property type="entry name" value="PRK10421.1"/>
    <property type="match status" value="1"/>
</dbReference>
<dbReference type="EMBL" id="CP158272">
    <property type="protein sequence ID" value="XDJ98716.1"/>
    <property type="molecule type" value="Genomic_DNA"/>
</dbReference>
<evidence type="ECO:0000313" key="21">
    <source>
        <dbReference type="Proteomes" id="UP001500573"/>
    </source>
</evidence>
<dbReference type="InterPro" id="IPR011711">
    <property type="entry name" value="GntR_C"/>
</dbReference>
<accession>A0AB39E0T4</accession>
<dbReference type="EMBL" id="CP158263">
    <property type="protein sequence ID" value="XDJ72154.1"/>
    <property type="molecule type" value="Genomic_DNA"/>
</dbReference>
<dbReference type="Gene3D" id="1.10.10.10">
    <property type="entry name" value="Winged helix-like DNA-binding domain superfamily/Winged helix DNA-binding domain"/>
    <property type="match status" value="1"/>
</dbReference>
<evidence type="ECO:0000313" key="6">
    <source>
        <dbReference type="EMBL" id="XDJ42043.1"/>
    </source>
</evidence>